<dbReference type="EMBL" id="BMWW01000004">
    <property type="protein sequence ID" value="GGY93034.1"/>
    <property type="molecule type" value="Genomic_DNA"/>
</dbReference>
<gene>
    <name evidence="1" type="ORF">GCM10007388_28090</name>
</gene>
<name>A0AA88C933_9BURK</name>
<evidence type="ECO:0000313" key="1">
    <source>
        <dbReference type="EMBL" id="GGY93034.1"/>
    </source>
</evidence>
<protein>
    <submittedName>
        <fullName evidence="1">Uncharacterized protein</fullName>
    </submittedName>
</protein>
<reference evidence="1" key="1">
    <citation type="journal article" date="2014" name="Int. J. Syst. Evol. Microbiol.">
        <title>Complete genome sequence of Corynebacterium casei LMG S-19264T (=DSM 44701T), isolated from a smear-ripened cheese.</title>
        <authorList>
            <consortium name="US DOE Joint Genome Institute (JGI-PGF)"/>
            <person name="Walter F."/>
            <person name="Albersmeier A."/>
            <person name="Kalinowski J."/>
            <person name="Ruckert C."/>
        </authorList>
    </citation>
    <scope>NUCLEOTIDE SEQUENCE</scope>
    <source>
        <strain evidence="1">KCTC 12344</strain>
    </source>
</reference>
<accession>A0AA88C933</accession>
<dbReference type="AlphaFoldDB" id="A0AA88C933"/>
<comment type="caution">
    <text evidence="1">The sequence shown here is derived from an EMBL/GenBank/DDBJ whole genome shotgun (WGS) entry which is preliminary data.</text>
</comment>
<sequence>MRVRIQKLIRSRDASFLTVYKMEYCTVIRNRPHWAVKICFRQSAQDQQLVSVIPVKRMAFASEPLYVAFLFPNKPTGLAQSPFPHVEFEHKILSNF</sequence>
<reference evidence="1" key="2">
    <citation type="submission" date="2022-12" db="EMBL/GenBank/DDBJ databases">
        <authorList>
            <person name="Sun Q."/>
            <person name="Kim S."/>
        </authorList>
    </citation>
    <scope>NUCLEOTIDE SEQUENCE</scope>
    <source>
        <strain evidence="1">KCTC 12344</strain>
    </source>
</reference>
<proteinExistence type="predicted"/>
<organism evidence="1 2">
    <name type="scientific">Pseudoduganella plicata</name>
    <dbReference type="NCBI Taxonomy" id="321984"/>
    <lineage>
        <taxon>Bacteria</taxon>
        <taxon>Pseudomonadati</taxon>
        <taxon>Pseudomonadota</taxon>
        <taxon>Betaproteobacteria</taxon>
        <taxon>Burkholderiales</taxon>
        <taxon>Oxalobacteraceae</taxon>
        <taxon>Telluria group</taxon>
        <taxon>Pseudoduganella</taxon>
    </lineage>
</organism>
<evidence type="ECO:0000313" key="2">
    <source>
        <dbReference type="Proteomes" id="UP000619512"/>
    </source>
</evidence>
<dbReference type="Proteomes" id="UP000619512">
    <property type="component" value="Unassembled WGS sequence"/>
</dbReference>